<keyword evidence="2" id="KW-0732">Signal</keyword>
<dbReference type="AlphaFoldDB" id="A0A1V8TFW1"/>
<evidence type="ECO:0000313" key="3">
    <source>
        <dbReference type="EMBL" id="OQO10255.1"/>
    </source>
</evidence>
<dbReference type="Proteomes" id="UP000192596">
    <property type="component" value="Unassembled WGS sequence"/>
</dbReference>
<feature type="chain" id="PRO_5012867724" evidence="2">
    <location>
        <begin position="25"/>
        <end position="148"/>
    </location>
</feature>
<reference evidence="4" key="1">
    <citation type="submission" date="2017-03" db="EMBL/GenBank/DDBJ databases">
        <title>Genomes of endolithic fungi from Antarctica.</title>
        <authorList>
            <person name="Coleine C."/>
            <person name="Masonjones S."/>
            <person name="Stajich J.E."/>
        </authorList>
    </citation>
    <scope>NUCLEOTIDE SEQUENCE [LARGE SCALE GENOMIC DNA]</scope>
    <source>
        <strain evidence="4">CCFEE 5527</strain>
    </source>
</reference>
<keyword evidence="4" id="KW-1185">Reference proteome</keyword>
<name>A0A1V8TFW1_9PEZI</name>
<accession>A0A1V8TFW1</accession>
<feature type="compositionally biased region" description="Polar residues" evidence="1">
    <location>
        <begin position="69"/>
        <end position="90"/>
    </location>
</feature>
<feature type="region of interest" description="Disordered" evidence="1">
    <location>
        <begin position="60"/>
        <end position="103"/>
    </location>
</feature>
<sequence length="148" mass="15732">MAVKCTLWPLVCVVAVLLTSLSACLLLSSSDGGPGLSALEMLAGERSFIRAALRKVARPSALSYGSHAEGNSTYGPNSEQSNSVIESANGQRGAEGDDSEDEYDLLTTYEKKDLCNDAVRRGKILLRLMQNPENAPGSAYTVFSDLAD</sequence>
<dbReference type="PROSITE" id="PS51257">
    <property type="entry name" value="PROKAR_LIPOPROTEIN"/>
    <property type="match status" value="1"/>
</dbReference>
<organism evidence="3 4">
    <name type="scientific">Cryoendolithus antarcticus</name>
    <dbReference type="NCBI Taxonomy" id="1507870"/>
    <lineage>
        <taxon>Eukaryota</taxon>
        <taxon>Fungi</taxon>
        <taxon>Dikarya</taxon>
        <taxon>Ascomycota</taxon>
        <taxon>Pezizomycotina</taxon>
        <taxon>Dothideomycetes</taxon>
        <taxon>Dothideomycetidae</taxon>
        <taxon>Cladosporiales</taxon>
        <taxon>Cladosporiaceae</taxon>
        <taxon>Cryoendolithus</taxon>
    </lineage>
</organism>
<evidence type="ECO:0000313" key="4">
    <source>
        <dbReference type="Proteomes" id="UP000192596"/>
    </source>
</evidence>
<feature type="signal peptide" evidence="2">
    <location>
        <begin position="1"/>
        <end position="24"/>
    </location>
</feature>
<gene>
    <name evidence="3" type="ORF">B0A48_04613</name>
</gene>
<evidence type="ECO:0000256" key="1">
    <source>
        <dbReference type="SAM" id="MobiDB-lite"/>
    </source>
</evidence>
<protein>
    <submittedName>
        <fullName evidence="3">Uncharacterized protein</fullName>
    </submittedName>
</protein>
<proteinExistence type="predicted"/>
<evidence type="ECO:0000256" key="2">
    <source>
        <dbReference type="SAM" id="SignalP"/>
    </source>
</evidence>
<dbReference type="EMBL" id="NAJO01000009">
    <property type="protein sequence ID" value="OQO10255.1"/>
    <property type="molecule type" value="Genomic_DNA"/>
</dbReference>
<dbReference type="InParanoid" id="A0A1V8TFW1"/>
<comment type="caution">
    <text evidence="3">The sequence shown here is derived from an EMBL/GenBank/DDBJ whole genome shotgun (WGS) entry which is preliminary data.</text>
</comment>